<evidence type="ECO:0000256" key="2">
    <source>
        <dbReference type="ARBA" id="ARBA00023002"/>
    </source>
</evidence>
<protein>
    <submittedName>
        <fullName evidence="3">Dehydrogenase</fullName>
    </submittedName>
</protein>
<accession>A0A2V4R2X9</accession>
<dbReference type="InterPro" id="IPR020904">
    <property type="entry name" value="Sc_DH/Rdtase_CS"/>
</dbReference>
<dbReference type="GO" id="GO:0016491">
    <property type="term" value="F:oxidoreductase activity"/>
    <property type="evidence" value="ECO:0007669"/>
    <property type="project" value="UniProtKB-KW"/>
</dbReference>
<evidence type="ECO:0000313" key="3">
    <source>
        <dbReference type="EMBL" id="PYD70227.1"/>
    </source>
</evidence>
<dbReference type="Pfam" id="PF00106">
    <property type="entry name" value="adh_short"/>
    <property type="match status" value="1"/>
</dbReference>
<reference evidence="3 4" key="1">
    <citation type="submission" date="2017-07" db="EMBL/GenBank/DDBJ databases">
        <title>A draft genome sequence of Komagataeibacter swingsii LMG 22125.</title>
        <authorList>
            <person name="Skraban J."/>
            <person name="Cleenwerck I."/>
            <person name="Vandamme P."/>
            <person name="Trcek J."/>
        </authorList>
    </citation>
    <scope>NUCLEOTIDE SEQUENCE [LARGE SCALE GENOMIC DNA]</scope>
    <source>
        <strain evidence="3 4">LMG 22125</strain>
    </source>
</reference>
<evidence type="ECO:0000256" key="1">
    <source>
        <dbReference type="ARBA" id="ARBA00006484"/>
    </source>
</evidence>
<keyword evidence="4" id="KW-1185">Reference proteome</keyword>
<dbReference type="PANTHER" id="PTHR44196">
    <property type="entry name" value="DEHYDROGENASE/REDUCTASE SDR FAMILY MEMBER 7B"/>
    <property type="match status" value="1"/>
</dbReference>
<sequence>MYSANMKQDSILITGASSGIGRGLALALARPGRTLHLGGRNADSLRAVATGCIARGAEARIRVQDVREQTGMEGWITGAGPLDLVFACAGITASTRGGDEAPAEPDAQVRRMFATNMDGVLNTVLPAIHVMRAQPRARDGMRGRICAMSSVAGLVSFPGTPSYCASKAAVDRFMVATGANMKRAGIAMTSVCCGFVATPMTTQNTFPMPGLTQTGDAVRAILSGVAAGRRRISFPWWLAAGSRFMDLLPPRVAEYYYYRQPAGQADTMAETGRETAIPTACAHQE</sequence>
<dbReference type="InterPro" id="IPR002347">
    <property type="entry name" value="SDR_fam"/>
</dbReference>
<comment type="similarity">
    <text evidence="1">Belongs to the short-chain dehydrogenases/reductases (SDR) family.</text>
</comment>
<dbReference type="SUPFAM" id="SSF51735">
    <property type="entry name" value="NAD(P)-binding Rossmann-fold domains"/>
    <property type="match status" value="1"/>
</dbReference>
<name>A0A2V4R2X9_9PROT</name>
<dbReference type="AlphaFoldDB" id="A0A2V4R2X9"/>
<gene>
    <name evidence="3" type="ORF">CFR76_04695</name>
</gene>
<dbReference type="Gene3D" id="3.40.50.720">
    <property type="entry name" value="NAD(P)-binding Rossmann-like Domain"/>
    <property type="match status" value="1"/>
</dbReference>
<evidence type="ECO:0000313" key="4">
    <source>
        <dbReference type="Proteomes" id="UP000247371"/>
    </source>
</evidence>
<proteinExistence type="inferred from homology"/>
<dbReference type="PRINTS" id="PR00081">
    <property type="entry name" value="GDHRDH"/>
</dbReference>
<dbReference type="PANTHER" id="PTHR44196:SF1">
    <property type="entry name" value="DEHYDROGENASE_REDUCTASE SDR FAMILY MEMBER 7B"/>
    <property type="match status" value="1"/>
</dbReference>
<keyword evidence="2" id="KW-0560">Oxidoreductase</keyword>
<dbReference type="InterPro" id="IPR036291">
    <property type="entry name" value="NAD(P)-bd_dom_sf"/>
</dbReference>
<dbReference type="Proteomes" id="UP000247371">
    <property type="component" value="Unassembled WGS sequence"/>
</dbReference>
<dbReference type="EMBL" id="NKUB01000004">
    <property type="protein sequence ID" value="PYD70227.1"/>
    <property type="molecule type" value="Genomic_DNA"/>
</dbReference>
<organism evidence="3 4">
    <name type="scientific">Komagataeibacter swingsii</name>
    <dbReference type="NCBI Taxonomy" id="215220"/>
    <lineage>
        <taxon>Bacteria</taxon>
        <taxon>Pseudomonadati</taxon>
        <taxon>Pseudomonadota</taxon>
        <taxon>Alphaproteobacteria</taxon>
        <taxon>Acetobacterales</taxon>
        <taxon>Acetobacteraceae</taxon>
        <taxon>Komagataeibacter</taxon>
    </lineage>
</organism>
<comment type="caution">
    <text evidence="3">The sequence shown here is derived from an EMBL/GenBank/DDBJ whole genome shotgun (WGS) entry which is preliminary data.</text>
</comment>
<dbReference type="PROSITE" id="PS00061">
    <property type="entry name" value="ADH_SHORT"/>
    <property type="match status" value="1"/>
</dbReference>
<dbReference type="GO" id="GO:0016020">
    <property type="term" value="C:membrane"/>
    <property type="evidence" value="ECO:0007669"/>
    <property type="project" value="TreeGrafter"/>
</dbReference>